<dbReference type="AlphaFoldDB" id="A0ABD1WLF4"/>
<sequence length="156" mass="17870">MGKDFKLSIFSKLSMTEFNVSFGFISEEYASSDEYLHSACDYSENFEPVSLYKALSTSNYYDPTFVVVIGGNTLSHLVFERSKKYTLILDNEFGFCNFLLQNFFDRKNSKTMEKELARRLLEANLREEISVLGKEMLVVVVCVGNRVLMETQVESG</sequence>
<reference evidence="2" key="1">
    <citation type="submission" date="2024-07" db="EMBL/GenBank/DDBJ databases">
        <title>Two chromosome-level genome assemblies of Korean endemic species Abeliophyllum distichum and Forsythia ovata (Oleaceae).</title>
        <authorList>
            <person name="Jang H."/>
        </authorList>
    </citation>
    <scope>NUCLEOTIDE SEQUENCE [LARGE SCALE GENOMIC DNA]</scope>
</reference>
<comment type="caution">
    <text evidence="1">The sequence shown here is derived from an EMBL/GenBank/DDBJ whole genome shotgun (WGS) entry which is preliminary data.</text>
</comment>
<protein>
    <submittedName>
        <fullName evidence="1">Uncharacterized protein</fullName>
    </submittedName>
</protein>
<evidence type="ECO:0000313" key="2">
    <source>
        <dbReference type="Proteomes" id="UP001604277"/>
    </source>
</evidence>
<keyword evidence="2" id="KW-1185">Reference proteome</keyword>
<dbReference type="EMBL" id="JBFOLJ010000003">
    <property type="protein sequence ID" value="KAL2550382.1"/>
    <property type="molecule type" value="Genomic_DNA"/>
</dbReference>
<organism evidence="1 2">
    <name type="scientific">Forsythia ovata</name>
    <dbReference type="NCBI Taxonomy" id="205694"/>
    <lineage>
        <taxon>Eukaryota</taxon>
        <taxon>Viridiplantae</taxon>
        <taxon>Streptophyta</taxon>
        <taxon>Embryophyta</taxon>
        <taxon>Tracheophyta</taxon>
        <taxon>Spermatophyta</taxon>
        <taxon>Magnoliopsida</taxon>
        <taxon>eudicotyledons</taxon>
        <taxon>Gunneridae</taxon>
        <taxon>Pentapetalae</taxon>
        <taxon>asterids</taxon>
        <taxon>lamiids</taxon>
        <taxon>Lamiales</taxon>
        <taxon>Oleaceae</taxon>
        <taxon>Forsythieae</taxon>
        <taxon>Forsythia</taxon>
    </lineage>
</organism>
<name>A0ABD1WLF4_9LAMI</name>
<gene>
    <name evidence="1" type="ORF">Fot_11912</name>
</gene>
<accession>A0ABD1WLF4</accession>
<dbReference type="Proteomes" id="UP001604277">
    <property type="component" value="Unassembled WGS sequence"/>
</dbReference>
<evidence type="ECO:0000313" key="1">
    <source>
        <dbReference type="EMBL" id="KAL2550382.1"/>
    </source>
</evidence>
<proteinExistence type="predicted"/>